<dbReference type="Pfam" id="PF02225">
    <property type="entry name" value="PA"/>
    <property type="match status" value="1"/>
</dbReference>
<protein>
    <submittedName>
        <fullName evidence="16">T9SS-dependent M36 family metallopeptidase</fullName>
    </submittedName>
</protein>
<dbReference type="Gene3D" id="3.50.30.30">
    <property type="match status" value="1"/>
</dbReference>
<keyword evidence="7 12" id="KW-0732">Signal</keyword>
<organism evidence="16 17">
    <name type="scientific">Winogradskyella alexanderae</name>
    <dbReference type="NCBI Taxonomy" id="2877123"/>
    <lineage>
        <taxon>Bacteria</taxon>
        <taxon>Pseudomonadati</taxon>
        <taxon>Bacteroidota</taxon>
        <taxon>Flavobacteriia</taxon>
        <taxon>Flavobacteriales</taxon>
        <taxon>Flavobacteriaceae</taxon>
        <taxon>Winogradskyella</taxon>
    </lineage>
</organism>
<dbReference type="InterPro" id="IPR027268">
    <property type="entry name" value="Peptidase_M4/M1_CTD_sf"/>
</dbReference>
<dbReference type="Pfam" id="PF18962">
    <property type="entry name" value="Por_Secre_tail"/>
    <property type="match status" value="1"/>
</dbReference>
<comment type="cofactor">
    <cofactor evidence="1">
        <name>Zn(2+)</name>
        <dbReference type="ChEBI" id="CHEBI:29105"/>
    </cofactor>
</comment>
<evidence type="ECO:0000256" key="1">
    <source>
        <dbReference type="ARBA" id="ARBA00001947"/>
    </source>
</evidence>
<evidence type="ECO:0000256" key="5">
    <source>
        <dbReference type="ARBA" id="ARBA00022670"/>
    </source>
</evidence>
<evidence type="ECO:0000256" key="12">
    <source>
        <dbReference type="SAM" id="SignalP"/>
    </source>
</evidence>
<keyword evidence="4" id="KW-0964">Secreted</keyword>
<reference evidence="17" key="1">
    <citation type="submission" date="2023-07" db="EMBL/GenBank/DDBJ databases">
        <authorList>
            <person name="Yue Y."/>
        </authorList>
    </citation>
    <scope>NUCLEOTIDE SEQUENCE [LARGE SCALE GENOMIC DNA]</scope>
    <source>
        <strain evidence="17">D23</strain>
    </source>
</reference>
<evidence type="ECO:0000259" key="13">
    <source>
        <dbReference type="Pfam" id="PF02225"/>
    </source>
</evidence>
<dbReference type="InterPro" id="IPR050371">
    <property type="entry name" value="Fungal_virulence_M36"/>
</dbReference>
<dbReference type="SUPFAM" id="SSF52025">
    <property type="entry name" value="PA domain"/>
    <property type="match status" value="1"/>
</dbReference>
<keyword evidence="10" id="KW-0482">Metalloprotease</keyword>
<dbReference type="InterPro" id="IPR001842">
    <property type="entry name" value="Peptidase_M36"/>
</dbReference>
<evidence type="ECO:0000256" key="3">
    <source>
        <dbReference type="ARBA" id="ARBA00006006"/>
    </source>
</evidence>
<evidence type="ECO:0000256" key="7">
    <source>
        <dbReference type="ARBA" id="ARBA00022729"/>
    </source>
</evidence>
<comment type="caution">
    <text evidence="16">The sequence shown here is derived from an EMBL/GenBank/DDBJ whole genome shotgun (WGS) entry which is preliminary data.</text>
</comment>
<feature type="signal peptide" evidence="12">
    <location>
        <begin position="1"/>
        <end position="25"/>
    </location>
</feature>
<evidence type="ECO:0000256" key="6">
    <source>
        <dbReference type="ARBA" id="ARBA00022723"/>
    </source>
</evidence>
<feature type="chain" id="PRO_5047213409" evidence="12">
    <location>
        <begin position="26"/>
        <end position="877"/>
    </location>
</feature>
<dbReference type="EMBL" id="JAIUJR010000001">
    <property type="protein sequence ID" value="MCA0131042.1"/>
    <property type="molecule type" value="Genomic_DNA"/>
</dbReference>
<feature type="domain" description="PA" evidence="13">
    <location>
        <begin position="465"/>
        <end position="542"/>
    </location>
</feature>
<dbReference type="SUPFAM" id="SSF55486">
    <property type="entry name" value="Metalloproteases ('zincins'), catalytic domain"/>
    <property type="match status" value="1"/>
</dbReference>
<evidence type="ECO:0000259" key="15">
    <source>
        <dbReference type="Pfam" id="PF18962"/>
    </source>
</evidence>
<dbReference type="Gene3D" id="3.10.170.10">
    <property type="match status" value="1"/>
</dbReference>
<dbReference type="PANTHER" id="PTHR33478:SF1">
    <property type="entry name" value="EXTRACELLULAR METALLOPROTEINASE MEP"/>
    <property type="match status" value="1"/>
</dbReference>
<keyword evidence="9" id="KW-0862">Zinc</keyword>
<dbReference type="InterPro" id="IPR026444">
    <property type="entry name" value="Secre_tail"/>
</dbReference>
<dbReference type="CDD" id="cd04818">
    <property type="entry name" value="PA_subtilisin_1"/>
    <property type="match status" value="1"/>
</dbReference>
<dbReference type="Gene3D" id="1.10.390.10">
    <property type="entry name" value="Neutral Protease Domain 2"/>
    <property type="match status" value="1"/>
</dbReference>
<evidence type="ECO:0000256" key="2">
    <source>
        <dbReference type="ARBA" id="ARBA00004613"/>
    </source>
</evidence>
<dbReference type="InterPro" id="IPR046450">
    <property type="entry name" value="PA_dom_sf"/>
</dbReference>
<keyword evidence="17" id="KW-1185">Reference proteome</keyword>
<dbReference type="Pfam" id="PF07504">
    <property type="entry name" value="FTP"/>
    <property type="match status" value="1"/>
</dbReference>
<dbReference type="Proteomes" id="UP001198901">
    <property type="component" value="Unassembled WGS sequence"/>
</dbReference>
<dbReference type="NCBIfam" id="NF038113">
    <property type="entry name" value="T9SSA_dep_M36"/>
    <property type="match status" value="1"/>
</dbReference>
<evidence type="ECO:0000256" key="8">
    <source>
        <dbReference type="ARBA" id="ARBA00022801"/>
    </source>
</evidence>
<comment type="similarity">
    <text evidence="3">Belongs to the peptidase M36 family.</text>
</comment>
<dbReference type="Pfam" id="PF02128">
    <property type="entry name" value="Peptidase_M36"/>
    <property type="match status" value="1"/>
</dbReference>
<comment type="subcellular location">
    <subcellularLocation>
        <location evidence="2">Secreted</location>
    </subcellularLocation>
</comment>
<dbReference type="RefSeq" id="WP_224523901.1">
    <property type="nucleotide sequence ID" value="NZ_JAIUJR010000001.1"/>
</dbReference>
<evidence type="ECO:0000256" key="10">
    <source>
        <dbReference type="ARBA" id="ARBA00023049"/>
    </source>
</evidence>
<dbReference type="CDD" id="cd09596">
    <property type="entry name" value="M36"/>
    <property type="match status" value="1"/>
</dbReference>
<feature type="domain" description="FTP" evidence="14">
    <location>
        <begin position="56"/>
        <end position="104"/>
    </location>
</feature>
<keyword evidence="6" id="KW-0479">Metal-binding</keyword>
<accession>A0ABS7XM23</accession>
<evidence type="ECO:0000259" key="14">
    <source>
        <dbReference type="Pfam" id="PF07504"/>
    </source>
</evidence>
<evidence type="ECO:0000256" key="11">
    <source>
        <dbReference type="ARBA" id="ARBA00023145"/>
    </source>
</evidence>
<evidence type="ECO:0000256" key="4">
    <source>
        <dbReference type="ARBA" id="ARBA00022525"/>
    </source>
</evidence>
<evidence type="ECO:0000313" key="17">
    <source>
        <dbReference type="Proteomes" id="UP001198901"/>
    </source>
</evidence>
<evidence type="ECO:0000313" key="16">
    <source>
        <dbReference type="EMBL" id="MCA0131042.1"/>
    </source>
</evidence>
<feature type="domain" description="Secretion system C-terminal sorting" evidence="15">
    <location>
        <begin position="804"/>
        <end position="875"/>
    </location>
</feature>
<dbReference type="PANTHER" id="PTHR33478">
    <property type="entry name" value="EXTRACELLULAR METALLOPROTEINASE MEP"/>
    <property type="match status" value="1"/>
</dbReference>
<proteinExistence type="inferred from homology"/>
<keyword evidence="8" id="KW-0378">Hydrolase</keyword>
<dbReference type="InterPro" id="IPR011096">
    <property type="entry name" value="FTP_domain"/>
</dbReference>
<keyword evidence="5" id="KW-0645">Protease</keyword>
<sequence>MKKNYFGFAWLFMLLFVSQISFSQAALEESEFGTLIIDYLKYNKEELNLETADIEDIVVRDSYQDDAGVNYIYLNQTYQGIDIFNAISTVVVKDNKVFYYANRFMNDIANKINTNTASQSPESAIYALANHFELGMVNGLVQLEKTGNTYVYSKAGISQRDINVELVYAPTNDGLTLAWDVVVFANDNSHWYSVRIDATNNDIITINDFLLTCTFEKDHTHLDQEEEMNFYNQMISPSSVLVDGASYNVFALPAESPNHGPRQLVVNPASPVASPFGWHDENGVPGPEHTTTRGNNVFAQEDRDGQVFTPGYQPDGTSSLTFDFPLDLNQPPAGYEDVAITNLFYLNNMMHDIWYHHGFDERAGNFQANNYGNQGLQRDEVVADAQDGSGLNNATFGTPPDGQNPVMTMFLWSPVGPLNDPLEILNGTATGSYSGVQASFGNPLSTTPIATQLALATDLAADVLDACDPITNTAFLNGKIAIIRRGECEFGVKVLAAQNAGAVAVIMVNNVPDDPIIMGPGAVGASVTIPSIMVNQADGEAIIASLANNANTINATLVNNGPFQVDGDFDNGIIAHEYGHGISNRTTGGPSAANCLFNAEQMGEGWSDWFGLMITMYETDTADDARGIGTFAISQPTTGGGIRPRRYSPDFAINELTYGVTNNPSISQPHGIGSVWATALWDLTWAYIDKYGFDPDLFNGDGGNNKIMELVVQALKMQPCSPGFIDGRDALLAADTLLTGGVDQCTIWEVFAARGLGYNATQGDADIRTDQTEDFSMPPSDDPSLNNCSDLLSVDEFAIGNFNVYPNPTQTELTISTTENLGKASITLIDVNGRVVLSQESSLLGSITINTANLKTGIYILNIKSDTVNYNEKIIKN</sequence>
<evidence type="ECO:0000256" key="9">
    <source>
        <dbReference type="ARBA" id="ARBA00022833"/>
    </source>
</evidence>
<name>A0ABS7XM23_9FLAO</name>
<keyword evidence="11" id="KW-0865">Zymogen</keyword>
<dbReference type="NCBIfam" id="TIGR04183">
    <property type="entry name" value="Por_Secre_tail"/>
    <property type="match status" value="1"/>
</dbReference>
<dbReference type="InterPro" id="IPR003137">
    <property type="entry name" value="PA_domain"/>
</dbReference>
<gene>
    <name evidence="16" type="ORF">LBU54_00480</name>
</gene>